<dbReference type="EMBL" id="CP023702">
    <property type="protein sequence ID" value="QEU73285.1"/>
    <property type="molecule type" value="Genomic_DNA"/>
</dbReference>
<dbReference type="RefSeq" id="WP_150488598.1">
    <property type="nucleotide sequence ID" value="NZ_BMUV01000013.1"/>
</dbReference>
<feature type="domain" description="DUF397" evidence="1">
    <location>
        <begin position="5"/>
        <end position="57"/>
    </location>
</feature>
<protein>
    <submittedName>
        <fullName evidence="2">DUF397 domain-containing protein</fullName>
    </submittedName>
</protein>
<dbReference type="AlphaFoldDB" id="A0A5J6FEC7"/>
<dbReference type="KEGG" id="snk:CP967_15850"/>
<dbReference type="OrthoDB" id="4324620at2"/>
<evidence type="ECO:0000259" key="1">
    <source>
        <dbReference type="Pfam" id="PF04149"/>
    </source>
</evidence>
<proteinExistence type="predicted"/>
<sequence length="63" mass="6586">MEPVRWQKSSYCGQGESCIHVAAGHGAPVRLTESADPRGTVLRAAPAAWAALVGALKDGRGRD</sequence>
<name>A0A5J6FEC7_9ACTN</name>
<evidence type="ECO:0000313" key="3">
    <source>
        <dbReference type="Proteomes" id="UP000326178"/>
    </source>
</evidence>
<organism evidence="2 3">
    <name type="scientific">Streptomyces nitrosporeus</name>
    <dbReference type="NCBI Taxonomy" id="28894"/>
    <lineage>
        <taxon>Bacteria</taxon>
        <taxon>Bacillati</taxon>
        <taxon>Actinomycetota</taxon>
        <taxon>Actinomycetes</taxon>
        <taxon>Kitasatosporales</taxon>
        <taxon>Streptomycetaceae</taxon>
        <taxon>Streptomyces</taxon>
    </lineage>
</organism>
<keyword evidence="3" id="KW-1185">Reference proteome</keyword>
<evidence type="ECO:0000313" key="2">
    <source>
        <dbReference type="EMBL" id="QEU73285.1"/>
    </source>
</evidence>
<dbReference type="InterPro" id="IPR007278">
    <property type="entry name" value="DUF397"/>
</dbReference>
<accession>A0A5J6FEC7</accession>
<dbReference type="Proteomes" id="UP000326178">
    <property type="component" value="Chromosome"/>
</dbReference>
<dbReference type="Pfam" id="PF04149">
    <property type="entry name" value="DUF397"/>
    <property type="match status" value="1"/>
</dbReference>
<reference evidence="2 3" key="1">
    <citation type="submission" date="2017-09" db="EMBL/GenBank/DDBJ databases">
        <authorList>
            <person name="Lee N."/>
            <person name="Cho B.-K."/>
        </authorList>
    </citation>
    <scope>NUCLEOTIDE SEQUENCE [LARGE SCALE GENOMIC DNA]</scope>
    <source>
        <strain evidence="2 3">ATCC 12769</strain>
    </source>
</reference>
<gene>
    <name evidence="2" type="ORF">CP967_15850</name>
</gene>